<protein>
    <recommendedName>
        <fullName evidence="4">OmpA-like domain-containing protein</fullName>
    </recommendedName>
</protein>
<reference evidence="5 6" key="1">
    <citation type="submission" date="2018-05" db="EMBL/GenBank/DDBJ databases">
        <title>Flavobacterium sp. strain IMCC34759, incomplete genome.</title>
        <authorList>
            <person name="Joung Y."/>
            <person name="Cho J."/>
        </authorList>
    </citation>
    <scope>NUCLEOTIDE SEQUENCE [LARGE SCALE GENOMIC DNA]</scope>
    <source>
        <strain evidence="5 6">IMCC34759</strain>
    </source>
</reference>
<evidence type="ECO:0000259" key="4">
    <source>
        <dbReference type="PROSITE" id="PS51123"/>
    </source>
</evidence>
<evidence type="ECO:0000313" key="5">
    <source>
        <dbReference type="EMBL" id="PXY39350.1"/>
    </source>
</evidence>
<organism evidence="5 6">
    <name type="scientific">Flavobacterium cheongpyeongense</name>
    <dbReference type="NCBI Taxonomy" id="2212651"/>
    <lineage>
        <taxon>Bacteria</taxon>
        <taxon>Pseudomonadati</taxon>
        <taxon>Bacteroidota</taxon>
        <taxon>Flavobacteriia</taxon>
        <taxon>Flavobacteriales</taxon>
        <taxon>Flavobacteriaceae</taxon>
        <taxon>Flavobacterium</taxon>
    </lineage>
</organism>
<dbReference type="PRINTS" id="PR01021">
    <property type="entry name" value="OMPADOMAIN"/>
</dbReference>
<name>A0A2V4BNY3_9FLAO</name>
<dbReference type="Proteomes" id="UP000247903">
    <property type="component" value="Unassembled WGS sequence"/>
</dbReference>
<evidence type="ECO:0000256" key="3">
    <source>
        <dbReference type="PROSITE-ProRule" id="PRU00473"/>
    </source>
</evidence>
<evidence type="ECO:0000256" key="2">
    <source>
        <dbReference type="ARBA" id="ARBA00023136"/>
    </source>
</evidence>
<dbReference type="EMBL" id="QJHK01000019">
    <property type="protein sequence ID" value="PXY39350.1"/>
    <property type="molecule type" value="Genomic_DNA"/>
</dbReference>
<sequence>MADIKDFKEGANILQNVDVGNIFTSLALGIAEAQEKLDNNSVAQIIKLSEQKIGDKSLLELGFVPAFYAFTEANINASISLKMAMKESLDVNVKLNASYTNDNSLTKDQAEFINSNKFSKGYNENKSSKSITLKASETNKVKIENESIAIKQEEGCVKMIEKFEDKVLENEKISEVLHEIHSEQTIENKSKKLNVSVVNGYVCISQPHIVSTDYGVLKITDYATDLEIKLDGGNTNKFNVITDLSTTLPVANTANTGIVYGFSKDGTYWELDGAVWKQTKLEIFFKHDDERDVTNKAIRLGDRLYFDEDVRTAGDVNTSVVKNNSSLLAILKKLNTVLGLTSETVTIVGETDSSGKDAYNEKLGMRRAMAFKTLLTKLGCNPTSIGETKAKAGGDDVKNATNRRASITLPADYIVFEGGKIKTTATPEINAIKKNKFIVLKETAFFVSGDKTIRYGQTAINFTTEDSLTNVETDLKSKSNTYLFENRHEVLHLLHKESLLKFSVFTKDASQIKIEKEEQRDENHDIKEDSILINEVFNQESASKRDVSNSDTGSTVAIGGSVDVRYARQFEMSMEGNASMSAKMVALPPPEGFTQFILKSLEE</sequence>
<dbReference type="InterPro" id="IPR006664">
    <property type="entry name" value="OMP_bac"/>
</dbReference>
<dbReference type="PROSITE" id="PS51123">
    <property type="entry name" value="OMPA_2"/>
    <property type="match status" value="1"/>
</dbReference>
<dbReference type="Pfam" id="PF00691">
    <property type="entry name" value="OmpA"/>
    <property type="match status" value="1"/>
</dbReference>
<keyword evidence="6" id="KW-1185">Reference proteome</keyword>
<accession>A0A2V4BNY3</accession>
<dbReference type="RefSeq" id="WP_110307980.1">
    <property type="nucleotide sequence ID" value="NZ_QJHK01000019.1"/>
</dbReference>
<keyword evidence="2 3" id="KW-0472">Membrane</keyword>
<dbReference type="InterPro" id="IPR006665">
    <property type="entry name" value="OmpA-like"/>
</dbReference>
<dbReference type="OrthoDB" id="9814546at2"/>
<evidence type="ECO:0000256" key="1">
    <source>
        <dbReference type="ARBA" id="ARBA00004370"/>
    </source>
</evidence>
<comment type="subcellular location">
    <subcellularLocation>
        <location evidence="1">Membrane</location>
    </subcellularLocation>
</comment>
<dbReference type="AlphaFoldDB" id="A0A2V4BNY3"/>
<dbReference type="InterPro" id="IPR036737">
    <property type="entry name" value="OmpA-like_sf"/>
</dbReference>
<evidence type="ECO:0000313" key="6">
    <source>
        <dbReference type="Proteomes" id="UP000247903"/>
    </source>
</evidence>
<dbReference type="GO" id="GO:0016020">
    <property type="term" value="C:membrane"/>
    <property type="evidence" value="ECO:0007669"/>
    <property type="project" value="UniProtKB-SubCell"/>
</dbReference>
<feature type="domain" description="OmpA-like" evidence="4">
    <location>
        <begin position="293"/>
        <end position="413"/>
    </location>
</feature>
<dbReference type="SUPFAM" id="SSF103088">
    <property type="entry name" value="OmpA-like"/>
    <property type="match status" value="1"/>
</dbReference>
<proteinExistence type="predicted"/>
<dbReference type="Gene3D" id="3.30.1330.60">
    <property type="entry name" value="OmpA-like domain"/>
    <property type="match status" value="1"/>
</dbReference>
<comment type="caution">
    <text evidence="5">The sequence shown here is derived from an EMBL/GenBank/DDBJ whole genome shotgun (WGS) entry which is preliminary data.</text>
</comment>
<gene>
    <name evidence="5" type="ORF">DMB65_17850</name>
</gene>